<name>A0A7T6XNF7_PENDI</name>
<proteinExistence type="predicted"/>
<dbReference type="InterPro" id="IPR011009">
    <property type="entry name" value="Kinase-like_dom_sf"/>
</dbReference>
<dbReference type="SUPFAM" id="SSF56112">
    <property type="entry name" value="Protein kinase-like (PK-like)"/>
    <property type="match status" value="1"/>
</dbReference>
<reference evidence="1 2" key="1">
    <citation type="submission" date="2020-08" db="EMBL/GenBank/DDBJ databases">
        <title>The completed genome sequence of the pathogenic ascomycete fungus Penicillium digitatum.</title>
        <authorList>
            <person name="Wang M."/>
        </authorList>
    </citation>
    <scope>NUCLEOTIDE SEQUENCE [LARGE SCALE GENOMIC DNA]</scope>
    <source>
        <strain evidence="1 2">PdW03</strain>
    </source>
</reference>
<sequence>MGEDVNWMNLFFSGSRPDILKASELEGQKFRSFRAEDNSWELGTKADKSRVSNANTIQVFWLRIRGHRKYIAKVFPCYSEQDAKIQLHRIGAPLTPDLINDAMNEFDRFYREARAYSHIDLYCSARERIYFPQFHGVITDIPKSRFTSGYYHERAIVVEAIKPDLRSRRVLSELVNNQSESFLTILRTLSERFFTTPGVITLSPFEQQWYHSLLKDRLRRLDALHRIGLTHGDIHDFHFRLPNDIYDTVLYDFSESYTFSMKQPFRVCGGRLRPLSMISEGERERVFLHILNRASSRDLRSHLIHFNRQASIIDFGSEHTSSVDNALWQSLDEETQMLELIMLKVPYRPDGFSMPTLNSIFPFLEAICPNSDLCWHIRRGGSLCQYESVWAVFGEDKTQPQSITFSSMRQKRHFDGRIYDLVAH</sequence>
<organism evidence="1 2">
    <name type="scientific">Penicillium digitatum</name>
    <name type="common">Green mold</name>
    <dbReference type="NCBI Taxonomy" id="36651"/>
    <lineage>
        <taxon>Eukaryota</taxon>
        <taxon>Fungi</taxon>
        <taxon>Dikarya</taxon>
        <taxon>Ascomycota</taxon>
        <taxon>Pezizomycotina</taxon>
        <taxon>Eurotiomycetes</taxon>
        <taxon>Eurotiomycetidae</taxon>
        <taxon>Eurotiales</taxon>
        <taxon>Aspergillaceae</taxon>
        <taxon>Penicillium</taxon>
    </lineage>
</organism>
<evidence type="ECO:0000313" key="1">
    <source>
        <dbReference type="EMBL" id="QQK44162.1"/>
    </source>
</evidence>
<protein>
    <submittedName>
        <fullName evidence="1">Lipase/esterase</fullName>
    </submittedName>
</protein>
<dbReference type="RefSeq" id="XP_065956933.1">
    <property type="nucleotide sequence ID" value="XM_066101850.1"/>
</dbReference>
<evidence type="ECO:0000313" key="2">
    <source>
        <dbReference type="Proteomes" id="UP000595662"/>
    </source>
</evidence>
<dbReference type="AlphaFoldDB" id="A0A7T6XNF7"/>
<gene>
    <name evidence="1" type="ORF">Pdw03_8063</name>
</gene>
<dbReference type="EMBL" id="CP060776">
    <property type="protein sequence ID" value="QQK44162.1"/>
    <property type="molecule type" value="Genomic_DNA"/>
</dbReference>
<accession>A0A7T6XNF7</accession>
<dbReference type="GeneID" id="90953045"/>
<dbReference type="Proteomes" id="UP000595662">
    <property type="component" value="Chromosome 3"/>
</dbReference>